<keyword evidence="6" id="KW-0067">ATP-binding</keyword>
<sequence>MEHKPEQKRTRDPAGSERSPGTGQSRSTTNNSRPRNNRGSLSGCKVLLVEDDPMNQEVSSELLQFAGASVVVAEHGAAALEKVQQDSFDLVLMDIRMPVMDGLEATRRIRNLPAPLSQIPIIALSASARAEDREEGLSAGVDDFLSKPVPSDQLFEKLANILKTRPTESDSAPPVTDSPLPEALAGLAGIDGLDPALGLRLAAGGTDLYQKLLASFCKNRAGSIDTLRQALADNDTDSARRVAHTLKGSSAQIGAVGLQALAAELEEAIHTGKLTDHPGLEDRTETALNDTIAAITRALPNLAQPPAEKANSFCASELAQTRDTLIGLLERSDFGAIKLIERHQPLFAAAYGAAFAETLAGQIRNFDFAAARTTLAGSHRNPHPRA</sequence>
<evidence type="ECO:0000256" key="3">
    <source>
        <dbReference type="ARBA" id="ARBA00022553"/>
    </source>
</evidence>
<dbReference type="InterPro" id="IPR008207">
    <property type="entry name" value="Sig_transdc_His_kin_Hpt_dom"/>
</dbReference>
<evidence type="ECO:0000256" key="9">
    <source>
        <dbReference type="ARBA" id="ARBA00023136"/>
    </source>
</evidence>
<keyword evidence="8" id="KW-0902">Two-component regulatory system</keyword>
<comment type="subcellular location">
    <subcellularLocation>
        <location evidence="1">Cell membrane</location>
        <topology evidence="1">Multi-pass membrane protein</topology>
    </subcellularLocation>
</comment>
<dbReference type="GO" id="GO:0004672">
    <property type="term" value="F:protein kinase activity"/>
    <property type="evidence" value="ECO:0007669"/>
    <property type="project" value="UniProtKB-ARBA"/>
</dbReference>
<dbReference type="InterPro" id="IPR001789">
    <property type="entry name" value="Sig_transdc_resp-reg_receiver"/>
</dbReference>
<dbReference type="PROSITE" id="PS50110">
    <property type="entry name" value="RESPONSE_REGULATORY"/>
    <property type="match status" value="1"/>
</dbReference>
<evidence type="ECO:0000256" key="8">
    <source>
        <dbReference type="ARBA" id="ARBA00023012"/>
    </source>
</evidence>
<evidence type="ECO:0000256" key="6">
    <source>
        <dbReference type="ARBA" id="ARBA00022840"/>
    </source>
</evidence>
<dbReference type="SMART" id="SM00448">
    <property type="entry name" value="REC"/>
    <property type="match status" value="1"/>
</dbReference>
<reference evidence="15 16" key="1">
    <citation type="submission" date="2019-03" db="EMBL/GenBank/DDBJ databases">
        <title>Genomic Encyclopedia of Type Strains, Phase IV (KMG-IV): sequencing the most valuable type-strain genomes for metagenomic binning, comparative biology and taxonomic classification.</title>
        <authorList>
            <person name="Goeker M."/>
        </authorList>
    </citation>
    <scope>NUCLEOTIDE SEQUENCE [LARGE SCALE GENOMIC DNA]</scope>
    <source>
        <strain evidence="15 16">DSM 24766</strain>
    </source>
</reference>
<proteinExistence type="predicted"/>
<protein>
    <submittedName>
        <fullName evidence="15">Hpt domain-containing protein</fullName>
    </submittedName>
</protein>
<keyword evidence="4" id="KW-0812">Transmembrane</keyword>
<dbReference type="PANTHER" id="PTHR45339">
    <property type="entry name" value="HYBRID SIGNAL TRANSDUCTION HISTIDINE KINASE J"/>
    <property type="match status" value="1"/>
</dbReference>
<evidence type="ECO:0000256" key="4">
    <source>
        <dbReference type="ARBA" id="ARBA00022692"/>
    </source>
</evidence>
<dbReference type="SUPFAM" id="SSF52172">
    <property type="entry name" value="CheY-like"/>
    <property type="match status" value="1"/>
</dbReference>
<dbReference type="Proteomes" id="UP000295050">
    <property type="component" value="Unassembled WGS sequence"/>
</dbReference>
<evidence type="ECO:0000256" key="10">
    <source>
        <dbReference type="PROSITE-ProRule" id="PRU00110"/>
    </source>
</evidence>
<dbReference type="CDD" id="cd17546">
    <property type="entry name" value="REC_hyHK_CKI1_RcsC-like"/>
    <property type="match status" value="1"/>
</dbReference>
<keyword evidence="9" id="KW-0472">Membrane</keyword>
<keyword evidence="2" id="KW-1003">Cell membrane</keyword>
<evidence type="ECO:0000256" key="11">
    <source>
        <dbReference type="PROSITE-ProRule" id="PRU00169"/>
    </source>
</evidence>
<dbReference type="Pfam" id="PF01627">
    <property type="entry name" value="Hpt"/>
    <property type="match status" value="1"/>
</dbReference>
<feature type="domain" description="HPt" evidence="14">
    <location>
        <begin position="205"/>
        <end position="306"/>
    </location>
</feature>
<name>A0A4R2RBF0_9RHOB</name>
<dbReference type="Pfam" id="PF00072">
    <property type="entry name" value="Response_reg"/>
    <property type="match status" value="1"/>
</dbReference>
<evidence type="ECO:0000259" key="13">
    <source>
        <dbReference type="PROSITE" id="PS50110"/>
    </source>
</evidence>
<evidence type="ECO:0000313" key="15">
    <source>
        <dbReference type="EMBL" id="TCP60660.1"/>
    </source>
</evidence>
<feature type="compositionally biased region" description="Basic and acidic residues" evidence="12">
    <location>
        <begin position="1"/>
        <end position="15"/>
    </location>
</feature>
<evidence type="ECO:0000256" key="12">
    <source>
        <dbReference type="SAM" id="MobiDB-lite"/>
    </source>
</evidence>
<feature type="modified residue" description="Phosphohistidine" evidence="10">
    <location>
        <position position="244"/>
    </location>
</feature>
<evidence type="ECO:0000256" key="7">
    <source>
        <dbReference type="ARBA" id="ARBA00022989"/>
    </source>
</evidence>
<evidence type="ECO:0000313" key="16">
    <source>
        <dbReference type="Proteomes" id="UP000295050"/>
    </source>
</evidence>
<dbReference type="RefSeq" id="WP_132951546.1">
    <property type="nucleotide sequence ID" value="NZ_SLXU01000008.1"/>
</dbReference>
<dbReference type="SMART" id="SM00073">
    <property type="entry name" value="HPT"/>
    <property type="match status" value="1"/>
</dbReference>
<dbReference type="SUPFAM" id="SSF47226">
    <property type="entry name" value="Histidine-containing phosphotransfer domain, HPT domain"/>
    <property type="match status" value="1"/>
</dbReference>
<dbReference type="AlphaFoldDB" id="A0A4R2RBF0"/>
<evidence type="ECO:0000256" key="2">
    <source>
        <dbReference type="ARBA" id="ARBA00022475"/>
    </source>
</evidence>
<evidence type="ECO:0000256" key="1">
    <source>
        <dbReference type="ARBA" id="ARBA00004651"/>
    </source>
</evidence>
<dbReference type="Gene3D" id="1.20.120.160">
    <property type="entry name" value="HPT domain"/>
    <property type="match status" value="1"/>
</dbReference>
<dbReference type="GO" id="GO:0005524">
    <property type="term" value="F:ATP binding"/>
    <property type="evidence" value="ECO:0007669"/>
    <property type="project" value="UniProtKB-KW"/>
</dbReference>
<evidence type="ECO:0000259" key="14">
    <source>
        <dbReference type="PROSITE" id="PS50894"/>
    </source>
</evidence>
<dbReference type="CDD" id="cd00088">
    <property type="entry name" value="HPT"/>
    <property type="match status" value="1"/>
</dbReference>
<dbReference type="PROSITE" id="PS50894">
    <property type="entry name" value="HPT"/>
    <property type="match status" value="1"/>
</dbReference>
<dbReference type="InterPro" id="IPR036641">
    <property type="entry name" value="HPT_dom_sf"/>
</dbReference>
<accession>A0A4R2RBF0</accession>
<dbReference type="PANTHER" id="PTHR45339:SF1">
    <property type="entry name" value="HYBRID SIGNAL TRANSDUCTION HISTIDINE KINASE J"/>
    <property type="match status" value="1"/>
</dbReference>
<feature type="domain" description="Response regulatory" evidence="13">
    <location>
        <begin position="45"/>
        <end position="162"/>
    </location>
</feature>
<keyword evidence="3 11" id="KW-0597">Phosphoprotein</keyword>
<dbReference type="EMBL" id="SLXU01000008">
    <property type="protein sequence ID" value="TCP60660.1"/>
    <property type="molecule type" value="Genomic_DNA"/>
</dbReference>
<feature type="region of interest" description="Disordered" evidence="12">
    <location>
        <begin position="1"/>
        <end position="41"/>
    </location>
</feature>
<dbReference type="Gene3D" id="3.40.50.2300">
    <property type="match status" value="1"/>
</dbReference>
<dbReference type="GO" id="GO:0005886">
    <property type="term" value="C:plasma membrane"/>
    <property type="evidence" value="ECO:0007669"/>
    <property type="project" value="UniProtKB-SubCell"/>
</dbReference>
<dbReference type="GO" id="GO:0000160">
    <property type="term" value="P:phosphorelay signal transduction system"/>
    <property type="evidence" value="ECO:0007669"/>
    <property type="project" value="UniProtKB-KW"/>
</dbReference>
<dbReference type="InterPro" id="IPR011006">
    <property type="entry name" value="CheY-like_superfamily"/>
</dbReference>
<comment type="caution">
    <text evidence="15">The sequence shown here is derived from an EMBL/GenBank/DDBJ whole genome shotgun (WGS) entry which is preliminary data.</text>
</comment>
<evidence type="ECO:0000256" key="5">
    <source>
        <dbReference type="ARBA" id="ARBA00022741"/>
    </source>
</evidence>
<organism evidence="15 16">
    <name type="scientific">Rhodovulum bhavnagarense</name>
    <dbReference type="NCBI Taxonomy" id="992286"/>
    <lineage>
        <taxon>Bacteria</taxon>
        <taxon>Pseudomonadati</taxon>
        <taxon>Pseudomonadota</taxon>
        <taxon>Alphaproteobacteria</taxon>
        <taxon>Rhodobacterales</taxon>
        <taxon>Paracoccaceae</taxon>
        <taxon>Rhodovulum</taxon>
    </lineage>
</organism>
<keyword evidence="5" id="KW-0547">Nucleotide-binding</keyword>
<feature type="compositionally biased region" description="Low complexity" evidence="12">
    <location>
        <begin position="25"/>
        <end position="40"/>
    </location>
</feature>
<gene>
    <name evidence="15" type="ORF">EV663_10816</name>
</gene>
<dbReference type="OrthoDB" id="7873557at2"/>
<keyword evidence="16" id="KW-1185">Reference proteome</keyword>
<keyword evidence="7" id="KW-1133">Transmembrane helix</keyword>
<feature type="modified residue" description="4-aspartylphosphate" evidence="11">
    <location>
        <position position="94"/>
    </location>
</feature>